<protein>
    <submittedName>
        <fullName evidence="1">Uncharacterized protein</fullName>
    </submittedName>
</protein>
<gene>
    <name evidence="1" type="ORF">WISP_33606</name>
</gene>
<comment type="caution">
    <text evidence="1">The sequence shown here is derived from an EMBL/GenBank/DDBJ whole genome shotgun (WGS) entry which is preliminary data.</text>
</comment>
<dbReference type="EMBL" id="WHWB01032830">
    <property type="protein sequence ID" value="KAJ7423463.1"/>
    <property type="molecule type" value="Genomic_DNA"/>
</dbReference>
<accession>A0ABQ9DNU3</accession>
<evidence type="ECO:0000313" key="2">
    <source>
        <dbReference type="Proteomes" id="UP001145742"/>
    </source>
</evidence>
<sequence length="89" mass="9728">MGILLDTELNMGQQSVLVAKKANGILGNHEVLSMVLHVALVAGFCEDRPVLAYGKQHKHKISETLGRQPKGNPKGYDNVKILQIPQTQV</sequence>
<keyword evidence="2" id="KW-1185">Reference proteome</keyword>
<reference evidence="1" key="1">
    <citation type="submission" date="2019-10" db="EMBL/GenBank/DDBJ databases">
        <authorList>
            <person name="Soares A.E.R."/>
            <person name="Aleixo A."/>
            <person name="Schneider P."/>
            <person name="Miyaki C.Y."/>
            <person name="Schneider M.P."/>
            <person name="Mello C."/>
            <person name="Vasconcelos A.T.R."/>
        </authorList>
    </citation>
    <scope>NUCLEOTIDE SEQUENCE</scope>
    <source>
        <tissue evidence="1">Muscle</tissue>
    </source>
</reference>
<proteinExistence type="predicted"/>
<dbReference type="Proteomes" id="UP001145742">
    <property type="component" value="Unassembled WGS sequence"/>
</dbReference>
<organism evidence="1 2">
    <name type="scientific">Willisornis vidua</name>
    <name type="common">Xingu scale-backed antbird</name>
    <dbReference type="NCBI Taxonomy" id="1566151"/>
    <lineage>
        <taxon>Eukaryota</taxon>
        <taxon>Metazoa</taxon>
        <taxon>Chordata</taxon>
        <taxon>Craniata</taxon>
        <taxon>Vertebrata</taxon>
        <taxon>Euteleostomi</taxon>
        <taxon>Archelosauria</taxon>
        <taxon>Archosauria</taxon>
        <taxon>Dinosauria</taxon>
        <taxon>Saurischia</taxon>
        <taxon>Theropoda</taxon>
        <taxon>Coelurosauria</taxon>
        <taxon>Aves</taxon>
        <taxon>Neognathae</taxon>
        <taxon>Neoaves</taxon>
        <taxon>Telluraves</taxon>
        <taxon>Australaves</taxon>
        <taxon>Passeriformes</taxon>
        <taxon>Thamnophilidae</taxon>
        <taxon>Willisornis</taxon>
    </lineage>
</organism>
<evidence type="ECO:0000313" key="1">
    <source>
        <dbReference type="EMBL" id="KAJ7423463.1"/>
    </source>
</evidence>
<name>A0ABQ9DNU3_9PASS</name>